<gene>
    <name evidence="1" type="ORF">TSPGSL018_26176</name>
</gene>
<dbReference type="AlphaFoldDB" id="A0A061RUG8"/>
<dbReference type="EMBL" id="GBEZ01011425">
    <property type="protein sequence ID" value="JAC74360.1"/>
    <property type="molecule type" value="Transcribed_RNA"/>
</dbReference>
<sequence>FAQMVKRTGDGQAASEEPLPVGLWLCSSVFLLPPPLARCSVPASGVLSWSTQQGGGFALRHEPPRVHRRSKVNQMVMGCTA</sequence>
<protein>
    <submittedName>
        <fullName evidence="1">Uncharacterized protein</fullName>
    </submittedName>
</protein>
<proteinExistence type="predicted"/>
<feature type="non-terminal residue" evidence="1">
    <location>
        <position position="81"/>
    </location>
</feature>
<reference evidence="1" key="1">
    <citation type="submission" date="2014-05" db="EMBL/GenBank/DDBJ databases">
        <title>The transcriptome of the halophilic microalga Tetraselmis sp. GSL018 isolated from the Great Salt Lake, Utah.</title>
        <authorList>
            <person name="Jinkerson R.E."/>
            <person name="D'Adamo S."/>
            <person name="Posewitz M.C."/>
        </authorList>
    </citation>
    <scope>NUCLEOTIDE SEQUENCE</scope>
    <source>
        <strain evidence="1">GSL018</strain>
    </source>
</reference>
<feature type="non-terminal residue" evidence="1">
    <location>
        <position position="1"/>
    </location>
</feature>
<organism evidence="1">
    <name type="scientific">Tetraselmis sp. GSL018</name>
    <dbReference type="NCBI Taxonomy" id="582737"/>
    <lineage>
        <taxon>Eukaryota</taxon>
        <taxon>Viridiplantae</taxon>
        <taxon>Chlorophyta</taxon>
        <taxon>core chlorophytes</taxon>
        <taxon>Chlorodendrophyceae</taxon>
        <taxon>Chlorodendrales</taxon>
        <taxon>Chlorodendraceae</taxon>
        <taxon>Tetraselmis</taxon>
    </lineage>
</organism>
<evidence type="ECO:0000313" key="1">
    <source>
        <dbReference type="EMBL" id="JAC74360.1"/>
    </source>
</evidence>
<accession>A0A061RUG8</accession>
<name>A0A061RUG8_9CHLO</name>